<keyword evidence="2" id="KW-1185">Reference proteome</keyword>
<proteinExistence type="predicted"/>
<evidence type="ECO:0000313" key="2">
    <source>
        <dbReference type="Proteomes" id="UP001141327"/>
    </source>
</evidence>
<accession>A0ABQ8UMV1</accession>
<gene>
    <name evidence="1" type="ORF">PAPYR_4199</name>
</gene>
<reference evidence="1" key="1">
    <citation type="journal article" date="2022" name="bioRxiv">
        <title>Genomics of Preaxostyla Flagellates Illuminates Evolutionary Transitions and the Path Towards Mitochondrial Loss.</title>
        <authorList>
            <person name="Novak L.V.F."/>
            <person name="Treitli S.C."/>
            <person name="Pyrih J."/>
            <person name="Halakuc P."/>
            <person name="Pipaliya S.V."/>
            <person name="Vacek V."/>
            <person name="Brzon O."/>
            <person name="Soukal P."/>
            <person name="Eme L."/>
            <person name="Dacks J.B."/>
            <person name="Karnkowska A."/>
            <person name="Elias M."/>
            <person name="Hampl V."/>
        </authorList>
    </citation>
    <scope>NUCLEOTIDE SEQUENCE</scope>
    <source>
        <strain evidence="1">RCP-MX</strain>
    </source>
</reference>
<protein>
    <submittedName>
        <fullName evidence="1">Uncharacterized protein</fullName>
    </submittedName>
</protein>
<dbReference type="Proteomes" id="UP001141327">
    <property type="component" value="Unassembled WGS sequence"/>
</dbReference>
<organism evidence="1 2">
    <name type="scientific">Paratrimastix pyriformis</name>
    <dbReference type="NCBI Taxonomy" id="342808"/>
    <lineage>
        <taxon>Eukaryota</taxon>
        <taxon>Metamonada</taxon>
        <taxon>Preaxostyla</taxon>
        <taxon>Paratrimastigidae</taxon>
        <taxon>Paratrimastix</taxon>
    </lineage>
</organism>
<comment type="caution">
    <text evidence="1">The sequence shown here is derived from an EMBL/GenBank/DDBJ whole genome shotgun (WGS) entry which is preliminary data.</text>
</comment>
<name>A0ABQ8UMV1_9EUKA</name>
<evidence type="ECO:0000313" key="1">
    <source>
        <dbReference type="EMBL" id="KAJ4459802.1"/>
    </source>
</evidence>
<sequence>MVADEPTGIVPVLLHRAEPSLTYRTILHSQWGERPSRLLWARVGVEDSIFSLRTMPHLTPTSFPSLPGRRDLR</sequence>
<dbReference type="EMBL" id="JAPMOS010000017">
    <property type="protein sequence ID" value="KAJ4459802.1"/>
    <property type="molecule type" value="Genomic_DNA"/>
</dbReference>